<dbReference type="EMBL" id="KQ964453">
    <property type="protein sequence ID" value="KXN72445.1"/>
    <property type="molecule type" value="Genomic_DNA"/>
</dbReference>
<keyword evidence="4" id="KW-1185">Reference proteome</keyword>
<accession>A0A137PBT9</accession>
<dbReference type="AlphaFoldDB" id="A0A137PBT9"/>
<feature type="compositionally biased region" description="Low complexity" evidence="1">
    <location>
        <begin position="148"/>
        <end position="161"/>
    </location>
</feature>
<evidence type="ECO:0008006" key="5">
    <source>
        <dbReference type="Google" id="ProtNLM"/>
    </source>
</evidence>
<organism evidence="3 4">
    <name type="scientific">Conidiobolus coronatus (strain ATCC 28846 / CBS 209.66 / NRRL 28638)</name>
    <name type="common">Delacroixia coronata</name>
    <dbReference type="NCBI Taxonomy" id="796925"/>
    <lineage>
        <taxon>Eukaryota</taxon>
        <taxon>Fungi</taxon>
        <taxon>Fungi incertae sedis</taxon>
        <taxon>Zoopagomycota</taxon>
        <taxon>Entomophthoromycotina</taxon>
        <taxon>Entomophthoromycetes</taxon>
        <taxon>Entomophthorales</taxon>
        <taxon>Ancylistaceae</taxon>
        <taxon>Conidiobolus</taxon>
    </lineage>
</organism>
<dbReference type="Proteomes" id="UP000070444">
    <property type="component" value="Unassembled WGS sequence"/>
</dbReference>
<dbReference type="OrthoDB" id="5564519at2759"/>
<proteinExistence type="predicted"/>
<feature type="region of interest" description="Disordered" evidence="1">
    <location>
        <begin position="118"/>
        <end position="204"/>
    </location>
</feature>
<evidence type="ECO:0000256" key="2">
    <source>
        <dbReference type="SAM" id="SignalP"/>
    </source>
</evidence>
<feature type="chain" id="PRO_5007294726" description="Ser-Thr-rich glycosyl-phosphatidyl-inositol-anchored membrane family-domain-containing protein" evidence="2">
    <location>
        <begin position="19"/>
        <end position="224"/>
    </location>
</feature>
<evidence type="ECO:0000313" key="3">
    <source>
        <dbReference type="EMBL" id="KXN72445.1"/>
    </source>
</evidence>
<sequence length="224" mass="24194">MKLISSLITSLTLSNVLSFTFNINSPYDTISWPTNTDAVIKFSLKDGTTPPPADFKVCIDLMRGDPKDSQQLLTISCDVPWNINMVYWKVPDFPTNNDYFVRVGSPAEWAYSHTFTIKGNGTTPLPKPRPTDLAPEPAPTATIINQKGNNDTSSSDNSGNSFRAPTGDYTYQPNSAGLDKDNNTSSSSGSSTGSKQSTKSSAQTASNMPLIILNLLTITSLLSL</sequence>
<evidence type="ECO:0000313" key="4">
    <source>
        <dbReference type="Proteomes" id="UP000070444"/>
    </source>
</evidence>
<evidence type="ECO:0000256" key="1">
    <source>
        <dbReference type="SAM" id="MobiDB-lite"/>
    </source>
</evidence>
<keyword evidence="2" id="KW-0732">Signal</keyword>
<feature type="signal peptide" evidence="2">
    <location>
        <begin position="1"/>
        <end position="18"/>
    </location>
</feature>
<gene>
    <name evidence="3" type="ORF">CONCODRAFT_168809</name>
</gene>
<reference evidence="3 4" key="1">
    <citation type="journal article" date="2015" name="Genome Biol. Evol.">
        <title>Phylogenomic analyses indicate that early fungi evolved digesting cell walls of algal ancestors of land plants.</title>
        <authorList>
            <person name="Chang Y."/>
            <person name="Wang S."/>
            <person name="Sekimoto S."/>
            <person name="Aerts A.L."/>
            <person name="Choi C."/>
            <person name="Clum A."/>
            <person name="LaButti K.M."/>
            <person name="Lindquist E.A."/>
            <person name="Yee Ngan C."/>
            <person name="Ohm R.A."/>
            <person name="Salamov A.A."/>
            <person name="Grigoriev I.V."/>
            <person name="Spatafora J.W."/>
            <person name="Berbee M.L."/>
        </authorList>
    </citation>
    <scope>NUCLEOTIDE SEQUENCE [LARGE SCALE GENOMIC DNA]</scope>
    <source>
        <strain evidence="3 4">NRRL 28638</strain>
    </source>
</reference>
<protein>
    <recommendedName>
        <fullName evidence="5">Ser-Thr-rich glycosyl-phosphatidyl-inositol-anchored membrane family-domain-containing protein</fullName>
    </recommendedName>
</protein>
<name>A0A137PBT9_CONC2</name>
<feature type="compositionally biased region" description="Low complexity" evidence="1">
    <location>
        <begin position="184"/>
        <end position="204"/>
    </location>
</feature>